<accession>A0AAE3Z7W4</accession>
<gene>
    <name evidence="3" type="ORF">JOF55_000142</name>
</gene>
<name>A0AAE3Z7W4_9ACTN</name>
<evidence type="ECO:0000313" key="4">
    <source>
        <dbReference type="Proteomes" id="UP001180845"/>
    </source>
</evidence>
<keyword evidence="4" id="KW-1185">Reference proteome</keyword>
<dbReference type="Pfam" id="PF00535">
    <property type="entry name" value="Glycos_transf_2"/>
    <property type="match status" value="1"/>
</dbReference>
<dbReference type="AlphaFoldDB" id="A0AAE3Z7W4"/>
<evidence type="ECO:0000313" key="3">
    <source>
        <dbReference type="EMBL" id="MDR7299961.1"/>
    </source>
</evidence>
<dbReference type="Proteomes" id="UP001180845">
    <property type="component" value="Unassembled WGS sequence"/>
</dbReference>
<dbReference type="PANTHER" id="PTHR48090:SF7">
    <property type="entry name" value="RFBJ PROTEIN"/>
    <property type="match status" value="1"/>
</dbReference>
<dbReference type="InterPro" id="IPR001173">
    <property type="entry name" value="Glyco_trans_2-like"/>
</dbReference>
<dbReference type="Gene3D" id="3.90.550.10">
    <property type="entry name" value="Spore Coat Polysaccharide Biosynthesis Protein SpsA, Chain A"/>
    <property type="match status" value="1"/>
</dbReference>
<dbReference type="InterPro" id="IPR050256">
    <property type="entry name" value="Glycosyltransferase_2"/>
</dbReference>
<comment type="similarity">
    <text evidence="1">Belongs to the glycosyltransferase 2 family.</text>
</comment>
<dbReference type="PANTHER" id="PTHR48090">
    <property type="entry name" value="UNDECAPRENYL-PHOSPHATE 4-DEOXY-4-FORMAMIDO-L-ARABINOSE TRANSFERASE-RELATED"/>
    <property type="match status" value="1"/>
</dbReference>
<organism evidence="3 4">
    <name type="scientific">Haloactinomyces albus</name>
    <dbReference type="NCBI Taxonomy" id="1352928"/>
    <lineage>
        <taxon>Bacteria</taxon>
        <taxon>Bacillati</taxon>
        <taxon>Actinomycetota</taxon>
        <taxon>Actinomycetes</taxon>
        <taxon>Actinopolysporales</taxon>
        <taxon>Actinopolysporaceae</taxon>
        <taxon>Haloactinomyces</taxon>
    </lineage>
</organism>
<feature type="domain" description="Glycosyltransferase 2-like" evidence="2">
    <location>
        <begin position="36"/>
        <end position="152"/>
    </location>
</feature>
<dbReference type="SUPFAM" id="SSF53448">
    <property type="entry name" value="Nucleotide-diphospho-sugar transferases"/>
    <property type="match status" value="1"/>
</dbReference>
<dbReference type="CDD" id="cd04179">
    <property type="entry name" value="DPM_DPG-synthase_like"/>
    <property type="match status" value="1"/>
</dbReference>
<evidence type="ECO:0000259" key="2">
    <source>
        <dbReference type="Pfam" id="PF00535"/>
    </source>
</evidence>
<protein>
    <submittedName>
        <fullName evidence="3">Glycosyltransferase involved in cell wall biosynthesis</fullName>
    </submittedName>
</protein>
<dbReference type="EMBL" id="JAVDXW010000001">
    <property type="protein sequence ID" value="MDR7299961.1"/>
    <property type="molecule type" value="Genomic_DNA"/>
</dbReference>
<sequence>MTERKDHDAHHRRRHPSQRHRLLPVPLIAMAEQVEVILPCLNEAAALPAVVRSVAETVGSPVLVVDNGSTDGSPEIAEELGARVVRESARGYGAAVHTGLLHARAEIVCVLDADGSVDPGGLSPLIEQLRAGTGDLVVGRRVPTERAAMPWHARAGNAVLASMLRRRGIPVRDLAPVRVGWRDELLRLDVRDRSFGYPLELLLRAGRSDWRIREMPVRYQPRTAGTESKVTGSVLGTVRAVRDMIGVLR</sequence>
<proteinExistence type="inferred from homology"/>
<evidence type="ECO:0000256" key="1">
    <source>
        <dbReference type="ARBA" id="ARBA00006739"/>
    </source>
</evidence>
<dbReference type="InterPro" id="IPR029044">
    <property type="entry name" value="Nucleotide-diphossugar_trans"/>
</dbReference>
<reference evidence="3" key="1">
    <citation type="submission" date="2023-07" db="EMBL/GenBank/DDBJ databases">
        <title>Sequencing the genomes of 1000 actinobacteria strains.</title>
        <authorList>
            <person name="Klenk H.-P."/>
        </authorList>
    </citation>
    <scope>NUCLEOTIDE SEQUENCE</scope>
    <source>
        <strain evidence="3">DSM 45977</strain>
    </source>
</reference>
<comment type="caution">
    <text evidence="3">The sequence shown here is derived from an EMBL/GenBank/DDBJ whole genome shotgun (WGS) entry which is preliminary data.</text>
</comment>